<accession>A0A6J4KK90</accession>
<dbReference type="PANTHER" id="PTHR15811">
    <property type="entry name" value="MTH938 DOMAIN-CONTAINING PROTEIN"/>
    <property type="match status" value="1"/>
</dbReference>
<dbReference type="GO" id="GO:0005737">
    <property type="term" value="C:cytoplasm"/>
    <property type="evidence" value="ECO:0007669"/>
    <property type="project" value="UniProtKB-SubCell"/>
</dbReference>
<dbReference type="PANTHER" id="PTHR15811:SF5">
    <property type="entry name" value="MTH938 DOMAIN-CONTAINING PROTEIN"/>
    <property type="match status" value="1"/>
</dbReference>
<name>A0A6J4KK90_9CYAN</name>
<reference evidence="3" key="1">
    <citation type="submission" date="2020-02" db="EMBL/GenBank/DDBJ databases">
        <authorList>
            <person name="Meier V. D."/>
        </authorList>
    </citation>
    <scope>NUCLEOTIDE SEQUENCE</scope>
    <source>
        <strain evidence="3">AVDCRST_MAG84</strain>
    </source>
</reference>
<dbReference type="CDD" id="cd05126">
    <property type="entry name" value="Mth938"/>
    <property type="match status" value="1"/>
</dbReference>
<evidence type="ECO:0000256" key="1">
    <source>
        <dbReference type="ARBA" id="ARBA00004496"/>
    </source>
</evidence>
<protein>
    <recommendedName>
        <fullName evidence="4">Mth938-like domain-containing protein</fullName>
    </recommendedName>
</protein>
<sequence length="127" mass="14413">MSNSQQSLISHISWGRIKVTTDGQTCQFKDCKVWSGGAKEWDWRLTGTRHQPGIQPADIEEILEQGIEFMVLTPGMELMLHTCPETEELLNQRGIEYYIGRTKLAVDLFNNLMQQGKKVGGIFHSTC</sequence>
<dbReference type="InterPro" id="IPR007523">
    <property type="entry name" value="NDUFAF3/AAMDC"/>
</dbReference>
<dbReference type="AlphaFoldDB" id="A0A6J4KK90"/>
<dbReference type="EMBL" id="CADCTZ010000085">
    <property type="protein sequence ID" value="CAA9308004.1"/>
    <property type="molecule type" value="Genomic_DNA"/>
</dbReference>
<dbReference type="InterPro" id="IPR036748">
    <property type="entry name" value="MTH938-like_sf"/>
</dbReference>
<evidence type="ECO:0000256" key="2">
    <source>
        <dbReference type="ARBA" id="ARBA00022490"/>
    </source>
</evidence>
<dbReference type="Gene3D" id="3.40.1230.10">
    <property type="entry name" value="MTH938-like"/>
    <property type="match status" value="1"/>
</dbReference>
<gene>
    <name evidence="3" type="ORF">AVDCRST_MAG84-585</name>
</gene>
<evidence type="ECO:0000313" key="3">
    <source>
        <dbReference type="EMBL" id="CAA9308004.1"/>
    </source>
</evidence>
<keyword evidence="2" id="KW-0963">Cytoplasm</keyword>
<proteinExistence type="predicted"/>
<dbReference type="SUPFAM" id="SSF64076">
    <property type="entry name" value="MTH938-like"/>
    <property type="match status" value="1"/>
</dbReference>
<dbReference type="FunFam" id="3.40.1230.10:FF:000001">
    <property type="entry name" value="Adipogenesis-associated, Mth938 domain-containing"/>
    <property type="match status" value="1"/>
</dbReference>
<dbReference type="InterPro" id="IPR034096">
    <property type="entry name" value="AAMDC"/>
</dbReference>
<dbReference type="Pfam" id="PF04430">
    <property type="entry name" value="DUF498"/>
    <property type="match status" value="1"/>
</dbReference>
<comment type="subcellular location">
    <subcellularLocation>
        <location evidence="1">Cytoplasm</location>
    </subcellularLocation>
</comment>
<organism evidence="3">
    <name type="scientific">uncultured Microcoleus sp</name>
    <dbReference type="NCBI Taxonomy" id="259945"/>
    <lineage>
        <taxon>Bacteria</taxon>
        <taxon>Bacillati</taxon>
        <taxon>Cyanobacteriota</taxon>
        <taxon>Cyanophyceae</taxon>
        <taxon>Oscillatoriophycideae</taxon>
        <taxon>Oscillatoriales</taxon>
        <taxon>Microcoleaceae</taxon>
        <taxon>Microcoleus</taxon>
        <taxon>environmental samples</taxon>
    </lineage>
</organism>
<evidence type="ECO:0008006" key="4">
    <source>
        <dbReference type="Google" id="ProtNLM"/>
    </source>
</evidence>